<dbReference type="Proteomes" id="UP000576082">
    <property type="component" value="Unassembled WGS sequence"/>
</dbReference>
<dbReference type="AlphaFoldDB" id="A0A7X9P1H6"/>
<proteinExistence type="predicted"/>
<gene>
    <name evidence="1" type="ORF">HHU12_07610</name>
</gene>
<organism evidence="1 2">
    <name type="scientific">Flammeovirga aprica JL-4</name>
    <dbReference type="NCBI Taxonomy" id="694437"/>
    <lineage>
        <taxon>Bacteria</taxon>
        <taxon>Pseudomonadati</taxon>
        <taxon>Bacteroidota</taxon>
        <taxon>Cytophagia</taxon>
        <taxon>Cytophagales</taxon>
        <taxon>Flammeovirgaceae</taxon>
        <taxon>Flammeovirga</taxon>
    </lineage>
</organism>
<reference evidence="1 2" key="1">
    <citation type="submission" date="2020-04" db="EMBL/GenBank/DDBJ databases">
        <title>Flammeovirga sp. SR4, a novel species isolated from seawater.</title>
        <authorList>
            <person name="Wang X."/>
        </authorList>
    </citation>
    <scope>NUCLEOTIDE SEQUENCE [LARGE SCALE GENOMIC DNA]</scope>
    <source>
        <strain evidence="1 2">ATCC 23126</strain>
    </source>
</reference>
<protein>
    <submittedName>
        <fullName evidence="1">Helix-turn-helix domain-containing protein</fullName>
    </submittedName>
</protein>
<keyword evidence="2" id="KW-1185">Reference proteome</keyword>
<sequence>MYNSNFKVKKLLIGLCLNEGRTIEEVAQHLGLSSNQDEIREIVDILEEEGFIQNTCLGYKNTTTELTVKGSKEASTLIEVVH</sequence>
<dbReference type="RefSeq" id="WP_169656151.1">
    <property type="nucleotide sequence ID" value="NZ_JABANE010000015.1"/>
</dbReference>
<comment type="caution">
    <text evidence="1">The sequence shown here is derived from an EMBL/GenBank/DDBJ whole genome shotgun (WGS) entry which is preliminary data.</text>
</comment>
<evidence type="ECO:0000313" key="1">
    <source>
        <dbReference type="EMBL" id="NME67824.1"/>
    </source>
</evidence>
<dbReference type="InterPro" id="IPR036390">
    <property type="entry name" value="WH_DNA-bd_sf"/>
</dbReference>
<evidence type="ECO:0000313" key="2">
    <source>
        <dbReference type="Proteomes" id="UP000576082"/>
    </source>
</evidence>
<name>A0A7X9P1H6_9BACT</name>
<dbReference type="EMBL" id="JABANE010000015">
    <property type="protein sequence ID" value="NME67824.1"/>
    <property type="molecule type" value="Genomic_DNA"/>
</dbReference>
<dbReference type="SUPFAM" id="SSF46785">
    <property type="entry name" value="Winged helix' DNA-binding domain"/>
    <property type="match status" value="1"/>
</dbReference>
<accession>A0A7X9P1H6</accession>